<dbReference type="InterPro" id="IPR027304">
    <property type="entry name" value="Trigger_fact/SurA_dom_sf"/>
</dbReference>
<sequence precursor="true">MKLRSFAAIAALAVGLIAPSLHAAEVETVDRIVAVVNREVITANELAARVNAARSNLKQQKIAEPPLEVLNRQVLERMINERVQLQYAANSGIKVDDAQLEQAVNSLAKQNKMSVPEFRDALGKQGITYSQFRSEIRNEITLQRVRTREIDNRTYVTDAEVTDYLKLNADKPSVEYHLAHIQVSVPENASPDEVAARRAKVVTARQEINAGKEFGTAAAQYSTAKDATDGGTLGWYAAGSLPPQLVALLQKLQPGQLTDIIRSPAGFELVKLLEVRAADQHQVVDQTHVRHILIRPTELVSEGEAKAKLQQIRDRITRGAKFEDMARAFSEDGSASKGGDLGWMNPGDTVPEFEQAMNALQPGQLSEVVQTQFGFHLLEVLERRQQDVTEDRQRVTVRNELKQRKSDEQFESWARQLRDQAYVDIRLKDE</sequence>
<dbReference type="Pfam" id="PF09312">
    <property type="entry name" value="SurA_N"/>
    <property type="match status" value="1"/>
</dbReference>
<dbReference type="GO" id="GO:0030288">
    <property type="term" value="C:outer membrane-bounded periplasmic space"/>
    <property type="evidence" value="ECO:0007669"/>
    <property type="project" value="InterPro"/>
</dbReference>
<dbReference type="GO" id="GO:0042277">
    <property type="term" value="F:peptide binding"/>
    <property type="evidence" value="ECO:0007669"/>
    <property type="project" value="InterPro"/>
</dbReference>
<keyword evidence="3 7" id="KW-0574">Periplasm</keyword>
<dbReference type="GO" id="GO:0003755">
    <property type="term" value="F:peptidyl-prolyl cis-trans isomerase activity"/>
    <property type="evidence" value="ECO:0007669"/>
    <property type="project" value="UniProtKB-UniRule"/>
</dbReference>
<dbReference type="OrthoDB" id="14196at2"/>
<dbReference type="AlphaFoldDB" id="A0A0N0XJM1"/>
<dbReference type="PANTHER" id="PTHR47637:SF1">
    <property type="entry name" value="CHAPERONE SURA"/>
    <property type="match status" value="1"/>
</dbReference>
<dbReference type="InterPro" id="IPR000297">
    <property type="entry name" value="PPIase_PpiC"/>
</dbReference>
<comment type="subcellular location">
    <subcellularLocation>
        <location evidence="7">Periplasm</location>
    </subcellularLocation>
    <text evidence="7">Is capable of associating with the outer membrane.</text>
</comment>
<evidence type="ECO:0000256" key="3">
    <source>
        <dbReference type="ARBA" id="ARBA00022764"/>
    </source>
</evidence>
<dbReference type="InterPro" id="IPR046357">
    <property type="entry name" value="PPIase_dom_sf"/>
</dbReference>
<dbReference type="Gene3D" id="1.10.4030.10">
    <property type="entry name" value="Porin chaperone SurA, peptide-binding domain"/>
    <property type="match status" value="1"/>
</dbReference>
<keyword evidence="6 7" id="KW-0413">Isomerase</keyword>
<keyword evidence="2 7" id="KW-0677">Repeat</keyword>
<feature type="chain" id="PRO_5008992370" description="Chaperone SurA" evidence="7">
    <location>
        <begin position="24"/>
        <end position="430"/>
    </location>
</feature>
<organism evidence="9 10">
    <name type="scientific">Amantichitinum ursilacus</name>
    <dbReference type="NCBI Taxonomy" id="857265"/>
    <lineage>
        <taxon>Bacteria</taxon>
        <taxon>Pseudomonadati</taxon>
        <taxon>Pseudomonadota</taxon>
        <taxon>Betaproteobacteria</taxon>
        <taxon>Neisseriales</taxon>
        <taxon>Chitinibacteraceae</taxon>
        <taxon>Amantichitinum</taxon>
    </lineage>
</organism>
<keyword evidence="4 7" id="KW-0697">Rotamase</keyword>
<comment type="function">
    <text evidence="7">Chaperone involved in the correct folding and assembly of outer membrane proteins. Recognizes specific patterns of aromatic residues and the orientation of their side chains, which are found more frequently in integral outer membrane proteins. May act in both early periplasmic and late outer membrane-associated steps of protein maturation.</text>
</comment>
<dbReference type="GO" id="GO:0006457">
    <property type="term" value="P:protein folding"/>
    <property type="evidence" value="ECO:0007669"/>
    <property type="project" value="UniProtKB-UniRule"/>
</dbReference>
<evidence type="ECO:0000259" key="8">
    <source>
        <dbReference type="PROSITE" id="PS50198"/>
    </source>
</evidence>
<dbReference type="PROSITE" id="PS50198">
    <property type="entry name" value="PPIC_PPIASE_2"/>
    <property type="match status" value="2"/>
</dbReference>
<dbReference type="Proteomes" id="UP000037939">
    <property type="component" value="Unassembled WGS sequence"/>
</dbReference>
<evidence type="ECO:0000256" key="6">
    <source>
        <dbReference type="ARBA" id="ARBA00023235"/>
    </source>
</evidence>
<dbReference type="Pfam" id="PF13616">
    <property type="entry name" value="Rotamase_3"/>
    <property type="match status" value="1"/>
</dbReference>
<dbReference type="InterPro" id="IPR023034">
    <property type="entry name" value="PPIase_SurA"/>
</dbReference>
<reference evidence="9 10" key="1">
    <citation type="submission" date="2015-07" db="EMBL/GenBank/DDBJ databases">
        <title>Draft genome sequence of the Amantichitinum ursilacus IGB-41, a new chitin-degrading bacterium.</title>
        <authorList>
            <person name="Kirstahler P."/>
            <person name="Guenther M."/>
            <person name="Grumaz C."/>
            <person name="Rupp S."/>
            <person name="Zibek S."/>
            <person name="Sohn K."/>
        </authorList>
    </citation>
    <scope>NUCLEOTIDE SEQUENCE [LARGE SCALE GENOMIC DNA]</scope>
    <source>
        <strain evidence="9 10">IGB-41</strain>
    </source>
</reference>
<comment type="catalytic activity">
    <reaction evidence="7">
        <text>[protein]-peptidylproline (omega=180) = [protein]-peptidylproline (omega=0)</text>
        <dbReference type="Rhea" id="RHEA:16237"/>
        <dbReference type="Rhea" id="RHEA-COMP:10747"/>
        <dbReference type="Rhea" id="RHEA-COMP:10748"/>
        <dbReference type="ChEBI" id="CHEBI:83833"/>
        <dbReference type="ChEBI" id="CHEBI:83834"/>
        <dbReference type="EC" id="5.2.1.8"/>
    </reaction>
</comment>
<feature type="domain" description="PpiC" evidence="8">
    <location>
        <begin position="284"/>
        <end position="382"/>
    </location>
</feature>
<dbReference type="GO" id="GO:0043165">
    <property type="term" value="P:Gram-negative-bacterium-type cell outer membrane assembly"/>
    <property type="evidence" value="ECO:0007669"/>
    <property type="project" value="InterPro"/>
</dbReference>
<gene>
    <name evidence="7 9" type="primary">surA</name>
    <name evidence="9" type="ORF">WG78_16260</name>
</gene>
<dbReference type="InterPro" id="IPR015391">
    <property type="entry name" value="SurA_N"/>
</dbReference>
<dbReference type="PATRIC" id="fig|857265.3.peg.3331"/>
<comment type="domain">
    <text evidence="7">The PPIase activity resides only in the second parvulin domain. The N-terminal region and the C-terminal tail are necessary and sufficient for the chaperone activity of SurA. The PPIase activity is dispensable for SurA to function as a chaperone. The N-terminal region and the C-terminal tail are also required for porin recognition.</text>
</comment>
<dbReference type="EC" id="5.2.1.8" evidence="7"/>
<dbReference type="GO" id="GO:0050821">
    <property type="term" value="P:protein stabilization"/>
    <property type="evidence" value="ECO:0007669"/>
    <property type="project" value="InterPro"/>
</dbReference>
<keyword evidence="1 7" id="KW-0732">Signal</keyword>
<evidence type="ECO:0000313" key="10">
    <source>
        <dbReference type="Proteomes" id="UP000037939"/>
    </source>
</evidence>
<evidence type="ECO:0000256" key="7">
    <source>
        <dbReference type="HAMAP-Rule" id="MF_01183"/>
    </source>
</evidence>
<comment type="caution">
    <text evidence="9">The sequence shown here is derived from an EMBL/GenBank/DDBJ whole genome shotgun (WGS) entry which is preliminary data.</text>
</comment>
<evidence type="ECO:0000256" key="4">
    <source>
        <dbReference type="ARBA" id="ARBA00023110"/>
    </source>
</evidence>
<name>A0A0N0XJM1_9NEIS</name>
<dbReference type="EMBL" id="LAQT01000026">
    <property type="protein sequence ID" value="KPC50864.1"/>
    <property type="molecule type" value="Genomic_DNA"/>
</dbReference>
<accession>A0A0N0XJM1</accession>
<evidence type="ECO:0000313" key="9">
    <source>
        <dbReference type="EMBL" id="KPC50864.1"/>
    </source>
</evidence>
<evidence type="ECO:0000256" key="2">
    <source>
        <dbReference type="ARBA" id="ARBA00022737"/>
    </source>
</evidence>
<dbReference type="SUPFAM" id="SSF109998">
    <property type="entry name" value="Triger factor/SurA peptide-binding domain-like"/>
    <property type="match status" value="1"/>
</dbReference>
<protein>
    <recommendedName>
        <fullName evidence="7">Chaperone SurA</fullName>
    </recommendedName>
    <alternativeName>
        <fullName evidence="7">Peptidyl-prolyl cis-trans isomerase SurA</fullName>
        <shortName evidence="7">PPIase SurA</shortName>
        <ecNumber evidence="7">5.2.1.8</ecNumber>
    </alternativeName>
    <alternativeName>
        <fullName evidence="7">Rotamase SurA</fullName>
    </alternativeName>
</protein>
<dbReference type="Pfam" id="PF00639">
    <property type="entry name" value="Rotamase"/>
    <property type="match status" value="1"/>
</dbReference>
<dbReference type="PANTHER" id="PTHR47637">
    <property type="entry name" value="CHAPERONE SURA"/>
    <property type="match status" value="1"/>
</dbReference>
<dbReference type="InterPro" id="IPR050280">
    <property type="entry name" value="OMP_Chaperone_SurA"/>
</dbReference>
<feature type="signal peptide" evidence="7">
    <location>
        <begin position="1"/>
        <end position="23"/>
    </location>
</feature>
<keyword evidence="10" id="KW-1185">Reference proteome</keyword>
<keyword evidence="5 7" id="KW-0143">Chaperone</keyword>
<feature type="domain" description="PpiC" evidence="8">
    <location>
        <begin position="173"/>
        <end position="274"/>
    </location>
</feature>
<dbReference type="Gene3D" id="3.10.50.40">
    <property type="match status" value="2"/>
</dbReference>
<dbReference type="STRING" id="857265.WG78_16260"/>
<dbReference type="HAMAP" id="MF_01183">
    <property type="entry name" value="Chaperone_SurA"/>
    <property type="match status" value="1"/>
</dbReference>
<dbReference type="GO" id="GO:0051082">
    <property type="term" value="F:unfolded protein binding"/>
    <property type="evidence" value="ECO:0007669"/>
    <property type="project" value="UniProtKB-UniRule"/>
</dbReference>
<evidence type="ECO:0000256" key="5">
    <source>
        <dbReference type="ARBA" id="ARBA00023186"/>
    </source>
</evidence>
<dbReference type="SUPFAM" id="SSF54534">
    <property type="entry name" value="FKBP-like"/>
    <property type="match status" value="2"/>
</dbReference>
<proteinExistence type="inferred from homology"/>
<dbReference type="RefSeq" id="WP_053938860.1">
    <property type="nucleotide sequence ID" value="NZ_LAQT01000026.1"/>
</dbReference>
<evidence type="ECO:0000256" key="1">
    <source>
        <dbReference type="ARBA" id="ARBA00022729"/>
    </source>
</evidence>